<sequence length="240" mass="26890">MWPCGHVAIVIPLSFSLLIPLLIYLSQKTQGSRDNRVDYGGGMLESYFMCLHLQVHSIVWSGDDSRLVSCGMEGAVYEWNTLTSKRESESVLKSCSYTGVTVSPDAKTIFAVGTDGTLTEIQDCQILHEVPAEDVAYTTVTMSRSGRTLFTGTSIGTIRAIKYPLSIQKDWIEYQAHSSPVTKMVITFDDQYLLTVSEDCCLLIWKIIDKEVHGLKRDKEITYAEEILITKSDLEEKVQT</sequence>
<reference evidence="4" key="1">
    <citation type="submission" date="2018-06" db="EMBL/GenBank/DDBJ databases">
        <title>Genome assembly of Danube salmon.</title>
        <authorList>
            <person name="Macqueen D.J."/>
            <person name="Gundappa M.K."/>
        </authorList>
    </citation>
    <scope>NUCLEOTIDE SEQUENCE [LARGE SCALE GENOMIC DNA]</scope>
</reference>
<reference evidence="3" key="3">
    <citation type="submission" date="2025-09" db="UniProtKB">
        <authorList>
            <consortium name="Ensembl"/>
        </authorList>
    </citation>
    <scope>IDENTIFICATION</scope>
</reference>
<evidence type="ECO:0000256" key="2">
    <source>
        <dbReference type="SAM" id="Phobius"/>
    </source>
</evidence>
<dbReference type="Ensembl" id="ENSHHUT00000042509.1">
    <property type="protein sequence ID" value="ENSHHUP00000040932.1"/>
    <property type="gene ID" value="ENSHHUG00000025311.1"/>
</dbReference>
<dbReference type="InterPro" id="IPR001680">
    <property type="entry name" value="WD40_rpt"/>
</dbReference>
<evidence type="ECO:0000256" key="1">
    <source>
        <dbReference type="PROSITE-ProRule" id="PRU00221"/>
    </source>
</evidence>
<dbReference type="PANTHER" id="PTHR32215:SF0">
    <property type="entry name" value="CILIA- AND FLAGELLA-ASSOCIATED PROTEIN 57"/>
    <property type="match status" value="1"/>
</dbReference>
<name>A0A4W5MR54_9TELE</name>
<dbReference type="InterPro" id="IPR015943">
    <property type="entry name" value="WD40/YVTN_repeat-like_dom_sf"/>
</dbReference>
<accession>A0A4W5MR54</accession>
<evidence type="ECO:0000313" key="4">
    <source>
        <dbReference type="Proteomes" id="UP000314982"/>
    </source>
</evidence>
<dbReference type="STRING" id="62062.ENSHHUP00000040932"/>
<reference evidence="3" key="2">
    <citation type="submission" date="2025-08" db="UniProtKB">
        <authorList>
            <consortium name="Ensembl"/>
        </authorList>
    </citation>
    <scope>IDENTIFICATION</scope>
</reference>
<dbReference type="Gene3D" id="2.130.10.10">
    <property type="entry name" value="YVTN repeat-like/Quinoprotein amine dehydrogenase"/>
    <property type="match status" value="1"/>
</dbReference>
<dbReference type="Proteomes" id="UP000314982">
    <property type="component" value="Unassembled WGS sequence"/>
</dbReference>
<dbReference type="GeneTree" id="ENSGT00620000088018"/>
<dbReference type="Pfam" id="PF00400">
    <property type="entry name" value="WD40"/>
    <property type="match status" value="2"/>
</dbReference>
<dbReference type="InterPro" id="IPR011047">
    <property type="entry name" value="Quinoprotein_ADH-like_sf"/>
</dbReference>
<keyword evidence="4" id="KW-1185">Reference proteome</keyword>
<dbReference type="PROSITE" id="PS50082">
    <property type="entry name" value="WD_REPEATS_2"/>
    <property type="match status" value="1"/>
</dbReference>
<keyword evidence="2" id="KW-0472">Membrane</keyword>
<keyword evidence="2" id="KW-0812">Transmembrane</keyword>
<protein>
    <submittedName>
        <fullName evidence="3">Uncharacterized protein</fullName>
    </submittedName>
</protein>
<evidence type="ECO:0000313" key="3">
    <source>
        <dbReference type="Ensembl" id="ENSHHUP00000040932.1"/>
    </source>
</evidence>
<dbReference type="InterPro" id="IPR052993">
    <property type="entry name" value="CFA-57"/>
</dbReference>
<dbReference type="SUPFAM" id="SSF50998">
    <property type="entry name" value="Quinoprotein alcohol dehydrogenase-like"/>
    <property type="match status" value="1"/>
</dbReference>
<organism evidence="3 4">
    <name type="scientific">Hucho hucho</name>
    <name type="common">huchen</name>
    <dbReference type="NCBI Taxonomy" id="62062"/>
    <lineage>
        <taxon>Eukaryota</taxon>
        <taxon>Metazoa</taxon>
        <taxon>Chordata</taxon>
        <taxon>Craniata</taxon>
        <taxon>Vertebrata</taxon>
        <taxon>Euteleostomi</taxon>
        <taxon>Actinopterygii</taxon>
        <taxon>Neopterygii</taxon>
        <taxon>Teleostei</taxon>
        <taxon>Protacanthopterygii</taxon>
        <taxon>Salmoniformes</taxon>
        <taxon>Salmonidae</taxon>
        <taxon>Salmoninae</taxon>
        <taxon>Hucho</taxon>
    </lineage>
</organism>
<feature type="transmembrane region" description="Helical" evidence="2">
    <location>
        <begin position="6"/>
        <end position="26"/>
    </location>
</feature>
<keyword evidence="1" id="KW-0853">WD repeat</keyword>
<proteinExistence type="predicted"/>
<dbReference type="PANTHER" id="PTHR32215">
    <property type="entry name" value="CILIA- AND FLAGELLA-ASSOCIATED PROTEIN 57"/>
    <property type="match status" value="1"/>
</dbReference>
<feature type="repeat" description="WD" evidence="1">
    <location>
        <begin position="174"/>
        <end position="207"/>
    </location>
</feature>
<dbReference type="AlphaFoldDB" id="A0A4W5MR54"/>
<dbReference type="SMART" id="SM00320">
    <property type="entry name" value="WD40"/>
    <property type="match status" value="4"/>
</dbReference>
<keyword evidence="2" id="KW-1133">Transmembrane helix</keyword>